<organism evidence="2 3">
    <name type="scientific">Brachionus plicatilis</name>
    <name type="common">Marine rotifer</name>
    <name type="synonym">Brachionus muelleri</name>
    <dbReference type="NCBI Taxonomy" id="10195"/>
    <lineage>
        <taxon>Eukaryota</taxon>
        <taxon>Metazoa</taxon>
        <taxon>Spiralia</taxon>
        <taxon>Gnathifera</taxon>
        <taxon>Rotifera</taxon>
        <taxon>Eurotatoria</taxon>
        <taxon>Monogononta</taxon>
        <taxon>Pseudotrocha</taxon>
        <taxon>Ploima</taxon>
        <taxon>Brachionidae</taxon>
        <taxon>Brachionus</taxon>
    </lineage>
</organism>
<comment type="caution">
    <text evidence="2">The sequence shown here is derived from an EMBL/GenBank/DDBJ whole genome shotgun (WGS) entry which is preliminary data.</text>
</comment>
<feature type="region of interest" description="Disordered" evidence="1">
    <location>
        <begin position="103"/>
        <end position="138"/>
    </location>
</feature>
<accession>A0A3M7RD16</accession>
<feature type="compositionally biased region" description="Polar residues" evidence="1">
    <location>
        <begin position="124"/>
        <end position="135"/>
    </location>
</feature>
<dbReference type="EMBL" id="REGN01003694">
    <property type="protein sequence ID" value="RNA21339.1"/>
    <property type="molecule type" value="Genomic_DNA"/>
</dbReference>
<protein>
    <submittedName>
        <fullName evidence="2">Uncharacterized protein</fullName>
    </submittedName>
</protein>
<proteinExistence type="predicted"/>
<gene>
    <name evidence="2" type="ORF">BpHYR1_008385</name>
</gene>
<keyword evidence="3" id="KW-1185">Reference proteome</keyword>
<evidence type="ECO:0000313" key="3">
    <source>
        <dbReference type="Proteomes" id="UP000276133"/>
    </source>
</evidence>
<sequence>MFSLQTNSNLTETPITIETQSIESEPSIQIALLTANDNSSQTVQKRGPPRKTDLVQTSNVTQKTSALRALNLLVNANDAESGGSDESDVDFDLEDLDSEEEYLVSDYSSGDECESEFDEPIECSSDQQPPSGQSRNLDKTSKAGVHFFNFSFISNVIMSEFLII</sequence>
<reference evidence="2 3" key="1">
    <citation type="journal article" date="2018" name="Sci. Rep.">
        <title>Genomic signatures of local adaptation to the degree of environmental predictability in rotifers.</title>
        <authorList>
            <person name="Franch-Gras L."/>
            <person name="Hahn C."/>
            <person name="Garcia-Roger E.M."/>
            <person name="Carmona M.J."/>
            <person name="Serra M."/>
            <person name="Gomez A."/>
        </authorList>
    </citation>
    <scope>NUCLEOTIDE SEQUENCE [LARGE SCALE GENOMIC DNA]</scope>
    <source>
        <strain evidence="2">HYR1</strain>
    </source>
</reference>
<dbReference type="Proteomes" id="UP000276133">
    <property type="component" value="Unassembled WGS sequence"/>
</dbReference>
<feature type="compositionally biased region" description="Acidic residues" evidence="1">
    <location>
        <begin position="103"/>
        <end position="121"/>
    </location>
</feature>
<name>A0A3M7RD16_BRAPC</name>
<evidence type="ECO:0000256" key="1">
    <source>
        <dbReference type="SAM" id="MobiDB-lite"/>
    </source>
</evidence>
<dbReference type="AlphaFoldDB" id="A0A3M7RD16"/>
<evidence type="ECO:0000313" key="2">
    <source>
        <dbReference type="EMBL" id="RNA21339.1"/>
    </source>
</evidence>